<dbReference type="OrthoDB" id="227596at2"/>
<dbReference type="EMBL" id="QGDQ01000002">
    <property type="protein sequence ID" value="PWJ55833.1"/>
    <property type="molecule type" value="Genomic_DNA"/>
</dbReference>
<evidence type="ECO:0000259" key="10">
    <source>
        <dbReference type="Pfam" id="PF07730"/>
    </source>
</evidence>
<feature type="domain" description="Signal transduction histidine kinase subgroup 3 dimerisation and phosphoacceptor" evidence="10">
    <location>
        <begin position="436"/>
        <end position="503"/>
    </location>
</feature>
<evidence type="ECO:0000313" key="11">
    <source>
        <dbReference type="EMBL" id="PWJ55833.1"/>
    </source>
</evidence>
<dbReference type="GO" id="GO:0016020">
    <property type="term" value="C:membrane"/>
    <property type="evidence" value="ECO:0007669"/>
    <property type="project" value="InterPro"/>
</dbReference>
<dbReference type="Gene3D" id="1.20.5.1930">
    <property type="match status" value="1"/>
</dbReference>
<evidence type="ECO:0000256" key="5">
    <source>
        <dbReference type="ARBA" id="ARBA00022741"/>
    </source>
</evidence>
<evidence type="ECO:0000256" key="9">
    <source>
        <dbReference type="SAM" id="Phobius"/>
    </source>
</evidence>
<dbReference type="GO" id="GO:0046983">
    <property type="term" value="F:protein dimerization activity"/>
    <property type="evidence" value="ECO:0007669"/>
    <property type="project" value="InterPro"/>
</dbReference>
<name>A0A316ADL6_9ACTN</name>
<sequence>MSAVVDHLPVLGSAVVCAAGAALLLTGPGGAHDAPPADRRRVAVALLVAAGLLAVAGASLLPAATGAAAGPGPAAVVLACSVVLPSAVALVPLRTDAAMDRHRDAAVDRALVTAVLGSGAVTATGALSGTVLDVLGGGALVVALAALLWWRTERSREVERTRWLWLVAGVVTPVLAAGQVLFAVDGPPDAPLGASADGHWSVVAALAVLLGGAVAVAALVVGLRAPLVVDVRRLVAQLAGYAVSVEVALALFTLGQVVVRALTGAPPRKAGYALLAVGVAATFHPVALLVRWLFDELLFGGRRDPVAVMSNLGVQLRSESDPAAWVASLRADLGAARVELWDDVDLLAAAVRGEDGDGDDGERGRGTPVRVPLAVGGQPVGALVVVVDLPDEQAAGQLRRLLDLLAPPLARAMHGLALTRQLAVERAQALAALEEERRRLRRDLHDGLGPVLTGIAYSADAARNFVGTDPARADGLLAELREDVSGSIAEVRRLVVGLRPPALDERGLVGAVRQQVARLGAAHASSLDVEVVGEGLPPSLPAAVEVAAYRVAVEAVANAARHAREHPDRAGEGLRVRVGFAVMDGSLIITADDDGAPTPAWVAGVGTASMRERCEQLHGALDAGPTLGGGRVRAVLPLTPATP</sequence>
<feature type="transmembrane region" description="Helical" evidence="9">
    <location>
        <begin position="163"/>
        <end position="182"/>
    </location>
</feature>
<dbReference type="GO" id="GO:0000155">
    <property type="term" value="F:phosphorelay sensor kinase activity"/>
    <property type="evidence" value="ECO:0007669"/>
    <property type="project" value="InterPro"/>
</dbReference>
<organism evidence="11 12">
    <name type="scientific">Quadrisphaera granulorum</name>
    <dbReference type="NCBI Taxonomy" id="317664"/>
    <lineage>
        <taxon>Bacteria</taxon>
        <taxon>Bacillati</taxon>
        <taxon>Actinomycetota</taxon>
        <taxon>Actinomycetes</taxon>
        <taxon>Kineosporiales</taxon>
        <taxon>Kineosporiaceae</taxon>
        <taxon>Quadrisphaera</taxon>
    </lineage>
</organism>
<evidence type="ECO:0000313" key="12">
    <source>
        <dbReference type="Proteomes" id="UP000245469"/>
    </source>
</evidence>
<accession>A0A316ADL6</accession>
<dbReference type="Gene3D" id="3.30.565.10">
    <property type="entry name" value="Histidine kinase-like ATPase, C-terminal domain"/>
    <property type="match status" value="1"/>
</dbReference>
<dbReference type="GO" id="GO:0005524">
    <property type="term" value="F:ATP binding"/>
    <property type="evidence" value="ECO:0007669"/>
    <property type="project" value="UniProtKB-KW"/>
</dbReference>
<comment type="caution">
    <text evidence="11">The sequence shown here is derived from an EMBL/GenBank/DDBJ whole genome shotgun (WGS) entry which is preliminary data.</text>
</comment>
<feature type="transmembrane region" description="Helical" evidence="9">
    <location>
        <begin position="73"/>
        <end position="93"/>
    </location>
</feature>
<evidence type="ECO:0000256" key="1">
    <source>
        <dbReference type="ARBA" id="ARBA00000085"/>
    </source>
</evidence>
<dbReference type="InterPro" id="IPR050482">
    <property type="entry name" value="Sensor_HK_TwoCompSys"/>
</dbReference>
<feature type="transmembrane region" description="Helical" evidence="9">
    <location>
        <begin position="271"/>
        <end position="294"/>
    </location>
</feature>
<feature type="transmembrane region" description="Helical" evidence="9">
    <location>
        <begin position="12"/>
        <end position="30"/>
    </location>
</feature>
<dbReference type="PANTHER" id="PTHR24421:SF10">
    <property type="entry name" value="NITRATE_NITRITE SENSOR PROTEIN NARQ"/>
    <property type="match status" value="1"/>
</dbReference>
<feature type="transmembrane region" description="Helical" evidence="9">
    <location>
        <begin position="105"/>
        <end position="128"/>
    </location>
</feature>
<evidence type="ECO:0000256" key="2">
    <source>
        <dbReference type="ARBA" id="ARBA00012438"/>
    </source>
</evidence>
<keyword evidence="9" id="KW-1133">Transmembrane helix</keyword>
<evidence type="ECO:0000256" key="6">
    <source>
        <dbReference type="ARBA" id="ARBA00022777"/>
    </source>
</evidence>
<keyword evidence="9" id="KW-0472">Membrane</keyword>
<keyword evidence="5" id="KW-0547">Nucleotide-binding</keyword>
<proteinExistence type="predicted"/>
<evidence type="ECO:0000256" key="4">
    <source>
        <dbReference type="ARBA" id="ARBA00022679"/>
    </source>
</evidence>
<keyword evidence="7" id="KW-0067">ATP-binding</keyword>
<keyword evidence="6 11" id="KW-0418">Kinase</keyword>
<dbReference type="Proteomes" id="UP000245469">
    <property type="component" value="Unassembled WGS sequence"/>
</dbReference>
<dbReference type="Pfam" id="PF07730">
    <property type="entry name" value="HisKA_3"/>
    <property type="match status" value="1"/>
</dbReference>
<keyword evidence="12" id="KW-1185">Reference proteome</keyword>
<dbReference type="InterPro" id="IPR011712">
    <property type="entry name" value="Sig_transdc_His_kin_sub3_dim/P"/>
</dbReference>
<dbReference type="SUPFAM" id="SSF55874">
    <property type="entry name" value="ATPase domain of HSP90 chaperone/DNA topoisomerase II/histidine kinase"/>
    <property type="match status" value="1"/>
</dbReference>
<feature type="transmembrane region" description="Helical" evidence="9">
    <location>
        <begin position="134"/>
        <end position="151"/>
    </location>
</feature>
<keyword evidence="4" id="KW-0808">Transferase</keyword>
<keyword evidence="8" id="KW-0902">Two-component regulatory system</keyword>
<evidence type="ECO:0000256" key="7">
    <source>
        <dbReference type="ARBA" id="ARBA00022840"/>
    </source>
</evidence>
<reference evidence="11 12" key="1">
    <citation type="submission" date="2018-03" db="EMBL/GenBank/DDBJ databases">
        <title>Genomic Encyclopedia of Archaeal and Bacterial Type Strains, Phase II (KMG-II): from individual species to whole genera.</title>
        <authorList>
            <person name="Goeker M."/>
        </authorList>
    </citation>
    <scope>NUCLEOTIDE SEQUENCE [LARGE SCALE GENOMIC DNA]</scope>
    <source>
        <strain evidence="11 12">DSM 44889</strain>
    </source>
</reference>
<feature type="transmembrane region" description="Helical" evidence="9">
    <location>
        <begin position="235"/>
        <end position="259"/>
    </location>
</feature>
<keyword evidence="3" id="KW-0597">Phosphoprotein</keyword>
<dbReference type="AlphaFoldDB" id="A0A316ADL6"/>
<feature type="transmembrane region" description="Helical" evidence="9">
    <location>
        <begin position="202"/>
        <end position="223"/>
    </location>
</feature>
<dbReference type="InterPro" id="IPR036890">
    <property type="entry name" value="HATPase_C_sf"/>
</dbReference>
<gene>
    <name evidence="11" type="ORF">BXY45_102199</name>
</gene>
<evidence type="ECO:0000256" key="8">
    <source>
        <dbReference type="ARBA" id="ARBA00023012"/>
    </source>
</evidence>
<protein>
    <recommendedName>
        <fullName evidence="2">histidine kinase</fullName>
        <ecNumber evidence="2">2.7.13.3</ecNumber>
    </recommendedName>
</protein>
<dbReference type="PANTHER" id="PTHR24421">
    <property type="entry name" value="NITRATE/NITRITE SENSOR PROTEIN NARX-RELATED"/>
    <property type="match status" value="1"/>
</dbReference>
<evidence type="ECO:0000256" key="3">
    <source>
        <dbReference type="ARBA" id="ARBA00022553"/>
    </source>
</evidence>
<keyword evidence="9" id="KW-0812">Transmembrane</keyword>
<comment type="catalytic activity">
    <reaction evidence="1">
        <text>ATP + protein L-histidine = ADP + protein N-phospho-L-histidine.</text>
        <dbReference type="EC" id="2.7.13.3"/>
    </reaction>
</comment>
<dbReference type="EC" id="2.7.13.3" evidence="2"/>
<feature type="transmembrane region" description="Helical" evidence="9">
    <location>
        <begin position="42"/>
        <end position="61"/>
    </location>
</feature>
<dbReference type="RefSeq" id="WP_109772881.1">
    <property type="nucleotide sequence ID" value="NZ_QGDQ01000002.1"/>
</dbReference>